<protein>
    <submittedName>
        <fullName evidence="9">Putative LOV domain-containing protein</fullName>
    </submittedName>
</protein>
<feature type="domain" description="PAS" evidence="7">
    <location>
        <begin position="477"/>
        <end position="525"/>
    </location>
</feature>
<keyword evidence="4" id="KW-0157">Chromophore</keyword>
<organism evidence="9">
    <name type="scientific">Cyanoptyche gloeocystis</name>
    <dbReference type="NCBI Taxonomy" id="77922"/>
    <lineage>
        <taxon>Eukaryota</taxon>
        <taxon>Glaucocystophyceae</taxon>
        <taxon>Glaucocystophyceae incertae sedis</taxon>
        <taxon>Cyanoptyche</taxon>
    </lineage>
</organism>
<dbReference type="PANTHER" id="PTHR47429:SF2">
    <property type="entry name" value="PROTEIN TWIN LOV 1"/>
    <property type="match status" value="1"/>
</dbReference>
<dbReference type="SUPFAM" id="SSF55785">
    <property type="entry name" value="PYP-like sensor domain (PAS domain)"/>
    <property type="match status" value="2"/>
</dbReference>
<proteinExistence type="evidence at transcript level"/>
<reference evidence="9" key="1">
    <citation type="journal article" date="2016" name="Proc. Natl. Acad. Sci. U.S.A.">
        <title>Functional and topological diversity of LOV domain photoreceptors.</title>
        <authorList>
            <person name="Glantz S.T."/>
            <person name="Carpenter E.J."/>
            <person name="Melkonian M."/>
            <person name="Gardner K.H."/>
            <person name="Boyden E.S."/>
            <person name="Wong G.K."/>
            <person name="Chow B.Y."/>
        </authorList>
    </citation>
    <scope>NUCLEOTIDE SEQUENCE</scope>
    <source>
        <strain evidence="9">JKHA_2007041</strain>
    </source>
</reference>
<dbReference type="SUPFAM" id="SSF47459">
    <property type="entry name" value="HLH, helix-loop-helix DNA-binding domain"/>
    <property type="match status" value="1"/>
</dbReference>
<dbReference type="SMART" id="SM00086">
    <property type="entry name" value="PAC"/>
    <property type="match status" value="2"/>
</dbReference>
<dbReference type="Gene3D" id="4.10.280.10">
    <property type="entry name" value="Helix-loop-helix DNA-binding domain"/>
    <property type="match status" value="1"/>
</dbReference>
<dbReference type="Pfam" id="PF13426">
    <property type="entry name" value="PAS_9"/>
    <property type="match status" value="2"/>
</dbReference>
<dbReference type="AlphaFoldDB" id="A0A126WYD4"/>
<feature type="region of interest" description="Disordered" evidence="6">
    <location>
        <begin position="127"/>
        <end position="159"/>
    </location>
</feature>
<dbReference type="GO" id="GO:0046983">
    <property type="term" value="F:protein dimerization activity"/>
    <property type="evidence" value="ECO:0007669"/>
    <property type="project" value="InterPro"/>
</dbReference>
<keyword evidence="3" id="KW-0677">Repeat</keyword>
<dbReference type="InterPro" id="IPR035965">
    <property type="entry name" value="PAS-like_dom_sf"/>
</dbReference>
<dbReference type="InterPro" id="IPR000014">
    <property type="entry name" value="PAS"/>
</dbReference>
<dbReference type="PROSITE" id="PS50112">
    <property type="entry name" value="PAS"/>
    <property type="match status" value="2"/>
</dbReference>
<dbReference type="PANTHER" id="PTHR47429">
    <property type="entry name" value="PROTEIN TWIN LOV 1"/>
    <property type="match status" value="1"/>
</dbReference>
<accession>A0A126WYD4</accession>
<keyword evidence="5" id="KW-0175">Coiled coil</keyword>
<evidence type="ECO:0000256" key="3">
    <source>
        <dbReference type="ARBA" id="ARBA00022737"/>
    </source>
</evidence>
<dbReference type="Pfam" id="PF00010">
    <property type="entry name" value="HLH"/>
    <property type="match status" value="1"/>
</dbReference>
<dbReference type="PROSITE" id="PS50888">
    <property type="entry name" value="BHLH"/>
    <property type="match status" value="1"/>
</dbReference>
<dbReference type="InterPro" id="IPR011598">
    <property type="entry name" value="bHLH_dom"/>
</dbReference>
<feature type="coiled-coil region" evidence="5">
    <location>
        <begin position="195"/>
        <end position="222"/>
    </location>
</feature>
<dbReference type="CDD" id="cd00130">
    <property type="entry name" value="PAS"/>
    <property type="match status" value="2"/>
</dbReference>
<feature type="domain" description="PAS" evidence="7">
    <location>
        <begin position="268"/>
        <end position="317"/>
    </location>
</feature>
<dbReference type="InterPro" id="IPR036638">
    <property type="entry name" value="HLH_DNA-bd_sf"/>
</dbReference>
<dbReference type="InterPro" id="IPR001610">
    <property type="entry name" value="PAC"/>
</dbReference>
<evidence type="ECO:0000256" key="2">
    <source>
        <dbReference type="ARBA" id="ARBA00022643"/>
    </source>
</evidence>
<sequence>MIRMSYPAPHYGFAKVGSEVFSENYVFHDFDFISQESVHQGGYVIAPVTSFGNVGFGSSGFPVKGQSLPMNFITSPSGFHSSVPEPVIHQGLKMSYVPQDVSPPTNLVEPQATSLYVDDSKYGSDFDTNDRSGGNDFSWDGSKNSKLGKGSHSETERKRRDLMNEKISQLKTLVPGFDQDKPNKVTVLGKAVEFMQFLKASNNKLVRDTEDLRAELERLRLAANGSKEGEDDTRCARRPNLFAVPVITGSIPRIVDDSGSITVPDLTLKQFVAVALKKSLENLIVTDPNIVGHPIVFASAGFQRLSGYSEKEIVGRNCRFLQGNETDRGVTQDIGQAIRERRQVLCEILNYRKDGSQFWNLLYITPVCDAAGKPLVFLGCLDVTASRSSGKIVIHRAQDLTPVADGDVPMDKAQPTKKQRTIHSDNGSVQLMPNQEFKCFLGSVLHLGLHNMVVISAKGCSGVEDYGCGAKDCHGRGNIIFASEGFLNLTGYDRAEVIGQKINFFEGPGTDRNASELVRRCVESRRHPSVVTEILHSRKDHSAFWNLLLVSPVPDANGDSALFIVLCFDITYCRQHP</sequence>
<evidence type="ECO:0000256" key="1">
    <source>
        <dbReference type="ARBA" id="ARBA00022630"/>
    </source>
</evidence>
<keyword evidence="2" id="KW-0288">FMN</keyword>
<evidence type="ECO:0000259" key="7">
    <source>
        <dbReference type="PROSITE" id="PS50112"/>
    </source>
</evidence>
<dbReference type="Gene3D" id="3.30.450.20">
    <property type="entry name" value="PAS domain"/>
    <property type="match status" value="2"/>
</dbReference>
<dbReference type="GO" id="GO:0005634">
    <property type="term" value="C:nucleus"/>
    <property type="evidence" value="ECO:0007669"/>
    <property type="project" value="TreeGrafter"/>
</dbReference>
<evidence type="ECO:0000313" key="9">
    <source>
        <dbReference type="EMBL" id="AML77542.1"/>
    </source>
</evidence>
<dbReference type="NCBIfam" id="TIGR00229">
    <property type="entry name" value="sensory_box"/>
    <property type="match status" value="2"/>
</dbReference>
<evidence type="ECO:0000259" key="8">
    <source>
        <dbReference type="PROSITE" id="PS50888"/>
    </source>
</evidence>
<name>A0A126WYD4_9EUKA</name>
<dbReference type="EMBL" id="KU699623">
    <property type="protein sequence ID" value="AML77542.1"/>
    <property type="molecule type" value="mRNA"/>
</dbReference>
<keyword evidence="1" id="KW-0285">Flavoprotein</keyword>
<evidence type="ECO:0000256" key="5">
    <source>
        <dbReference type="SAM" id="Coils"/>
    </source>
</evidence>
<feature type="domain" description="BHLH" evidence="8">
    <location>
        <begin position="147"/>
        <end position="198"/>
    </location>
</feature>
<dbReference type="SMART" id="SM00353">
    <property type="entry name" value="HLH"/>
    <property type="match status" value="1"/>
</dbReference>
<evidence type="ECO:0000256" key="4">
    <source>
        <dbReference type="ARBA" id="ARBA00022991"/>
    </source>
</evidence>
<evidence type="ECO:0000256" key="6">
    <source>
        <dbReference type="SAM" id="MobiDB-lite"/>
    </source>
</evidence>